<dbReference type="InterPro" id="IPR033116">
    <property type="entry name" value="TRYPSIN_SER"/>
</dbReference>
<evidence type="ECO:0000256" key="3">
    <source>
        <dbReference type="SAM" id="SignalP"/>
    </source>
</evidence>
<keyword evidence="2" id="KW-0720">Serine protease</keyword>
<dbReference type="InterPro" id="IPR001254">
    <property type="entry name" value="Trypsin_dom"/>
</dbReference>
<dbReference type="InterPro" id="IPR001314">
    <property type="entry name" value="Peptidase_S1A"/>
</dbReference>
<dbReference type="PROSITE" id="PS50240">
    <property type="entry name" value="TRYPSIN_DOM"/>
    <property type="match status" value="1"/>
</dbReference>
<dbReference type="SMART" id="SM00020">
    <property type="entry name" value="Tryp_SPc"/>
    <property type="match status" value="1"/>
</dbReference>
<evidence type="ECO:0000259" key="4">
    <source>
        <dbReference type="PROSITE" id="PS50240"/>
    </source>
</evidence>
<dbReference type="EMBL" id="HP429316">
    <property type="protein sequence ID" value="ADN29816.1"/>
    <property type="molecule type" value="mRNA"/>
</dbReference>
<keyword evidence="1" id="KW-1015">Disulfide bond</keyword>
<dbReference type="Pfam" id="PF00089">
    <property type="entry name" value="Trypsin"/>
    <property type="match status" value="1"/>
</dbReference>
<keyword evidence="2" id="KW-0645">Protease</keyword>
<reference evidence="5" key="1">
    <citation type="journal article" date="2012" name="Am. J. Trop. Med. Hyg.">
        <title>An insight into the sialotranscriptome of Triatoma matogrossensis, a kissing bug associated with fogo selvagem in South America.</title>
        <authorList>
            <person name="Assumpcao T.C."/>
            <person name="Eaton D.P."/>
            <person name="Pham V.M."/>
            <person name="Francischetti I.M."/>
            <person name="Aoki V."/>
            <person name="Hans-Filho G."/>
            <person name="Rivitti E.A."/>
            <person name="Valenzuela J.G."/>
            <person name="Diaz L.A."/>
            <person name="Ribeiro J.M."/>
        </authorList>
    </citation>
    <scope>NUCLEOTIDE SEQUENCE</scope>
    <source>
        <tissue evidence="5">Salivary gland</tissue>
    </source>
</reference>
<keyword evidence="3" id="KW-0732">Signal</keyword>
<dbReference type="AlphaFoldDB" id="E2J798"/>
<evidence type="ECO:0000256" key="2">
    <source>
        <dbReference type="RuleBase" id="RU363034"/>
    </source>
</evidence>
<evidence type="ECO:0000256" key="1">
    <source>
        <dbReference type="ARBA" id="ARBA00023157"/>
    </source>
</evidence>
<dbReference type="Gene3D" id="2.40.10.10">
    <property type="entry name" value="Trypsin-like serine proteases"/>
    <property type="match status" value="1"/>
</dbReference>
<dbReference type="FunFam" id="2.40.10.10:FF:000068">
    <property type="entry name" value="transmembrane protease serine 2"/>
    <property type="match status" value="1"/>
</dbReference>
<dbReference type="PRINTS" id="PR00722">
    <property type="entry name" value="CHYMOTRYPSIN"/>
</dbReference>
<dbReference type="PROSITE" id="PS00134">
    <property type="entry name" value="TRYPSIN_HIS"/>
    <property type="match status" value="1"/>
</dbReference>
<proteinExistence type="evidence at transcript level"/>
<dbReference type="GO" id="GO:0004252">
    <property type="term" value="F:serine-type endopeptidase activity"/>
    <property type="evidence" value="ECO:0007669"/>
    <property type="project" value="InterPro"/>
</dbReference>
<organism evidence="5">
    <name type="scientific">Triatoma matogrossensis</name>
    <dbReference type="NCBI Taxonomy" id="162370"/>
    <lineage>
        <taxon>Eukaryota</taxon>
        <taxon>Metazoa</taxon>
        <taxon>Ecdysozoa</taxon>
        <taxon>Arthropoda</taxon>
        <taxon>Hexapoda</taxon>
        <taxon>Insecta</taxon>
        <taxon>Pterygota</taxon>
        <taxon>Neoptera</taxon>
        <taxon>Paraneoptera</taxon>
        <taxon>Hemiptera</taxon>
        <taxon>Heteroptera</taxon>
        <taxon>Panheteroptera</taxon>
        <taxon>Cimicomorpha</taxon>
        <taxon>Reduviidae</taxon>
        <taxon>Triatominae</taxon>
        <taxon>Triatoma</taxon>
    </lineage>
</organism>
<name>E2J798_9HEMI</name>
<dbReference type="InterPro" id="IPR043504">
    <property type="entry name" value="Peptidase_S1_PA_chymotrypsin"/>
</dbReference>
<protein>
    <submittedName>
        <fullName evidence="5">Salivary trypsin</fullName>
    </submittedName>
</protein>
<accession>E2J798</accession>
<feature type="chain" id="PRO_5003159639" evidence="3">
    <location>
        <begin position="21"/>
        <end position="309"/>
    </location>
</feature>
<dbReference type="PANTHER" id="PTHR24252:SF7">
    <property type="entry name" value="HYALIN"/>
    <property type="match status" value="1"/>
</dbReference>
<dbReference type="InterPro" id="IPR018114">
    <property type="entry name" value="TRYPSIN_HIS"/>
</dbReference>
<dbReference type="InterPro" id="IPR009003">
    <property type="entry name" value="Peptidase_S1_PA"/>
</dbReference>
<dbReference type="SUPFAM" id="SSF50494">
    <property type="entry name" value="Trypsin-like serine proteases"/>
    <property type="match status" value="1"/>
</dbReference>
<feature type="domain" description="Peptidase S1" evidence="4">
    <location>
        <begin position="58"/>
        <end position="295"/>
    </location>
</feature>
<dbReference type="GO" id="GO:0006508">
    <property type="term" value="P:proteolysis"/>
    <property type="evidence" value="ECO:0007669"/>
    <property type="project" value="UniProtKB-KW"/>
</dbReference>
<sequence length="309" mass="34471">MKLWLTWITVILFCAELSYANIDEEDDDDDDSSEYGVVEGDIGTNCTCGVANKEDQRIVGGEEAKRNEYPMIAELSIKGKHFCGGTIITKRHVVTAAHCAFFEKTLKPVPKHVIDVYVGIHEVRGERAFQGGQKFGIEELITHPKYHFKNKDHDVAVIFLDDEINFNPHNVGPACLPVGNEKIIGDKLKVLGWGHIRNSGRKETPVLMKVNIKAATHDECTRIYKNYNIKTNICINTRNRDACQGDSGGPLLWRDSETNRYVLVASTSYGRKCGMTAAVNANIIYFLPWIQSAVSATDPNHKTCAKLTS</sequence>
<evidence type="ECO:0000313" key="5">
    <source>
        <dbReference type="EMBL" id="ADN29816.1"/>
    </source>
</evidence>
<keyword evidence="2" id="KW-0378">Hydrolase</keyword>
<feature type="signal peptide" evidence="3">
    <location>
        <begin position="1"/>
        <end position="20"/>
    </location>
</feature>
<dbReference type="PANTHER" id="PTHR24252">
    <property type="entry name" value="ACROSIN-RELATED"/>
    <property type="match status" value="1"/>
</dbReference>
<dbReference type="CDD" id="cd00190">
    <property type="entry name" value="Tryp_SPc"/>
    <property type="match status" value="1"/>
</dbReference>
<dbReference type="PROSITE" id="PS00135">
    <property type="entry name" value="TRYPSIN_SER"/>
    <property type="match status" value="1"/>
</dbReference>